<dbReference type="Proteomes" id="UP000829398">
    <property type="component" value="Chromosome 3"/>
</dbReference>
<keyword evidence="2" id="KW-1185">Reference proteome</keyword>
<comment type="caution">
    <text evidence="1">The sequence shown here is derived from an EMBL/GenBank/DDBJ whole genome shotgun (WGS) entry which is preliminary data.</text>
</comment>
<dbReference type="EMBL" id="CM039172">
    <property type="protein sequence ID" value="KAH9786962.1"/>
    <property type="molecule type" value="Genomic_DNA"/>
</dbReference>
<reference evidence="2" key="1">
    <citation type="journal article" date="2023" name="Hortic. Res.">
        <title>A chromosome-level phased genome enabling allele-level studies in sweet orange: a case study on citrus Huanglongbing tolerance.</title>
        <authorList>
            <person name="Wu B."/>
            <person name="Yu Q."/>
            <person name="Deng Z."/>
            <person name="Duan Y."/>
            <person name="Luo F."/>
            <person name="Gmitter F. Jr."/>
        </authorList>
    </citation>
    <scope>NUCLEOTIDE SEQUENCE [LARGE SCALE GENOMIC DNA]</scope>
    <source>
        <strain evidence="2">cv. Valencia</strain>
    </source>
</reference>
<accession>A0ACB8MM14</accession>
<gene>
    <name evidence="1" type="ORF">KPL71_010441</name>
</gene>
<proteinExistence type="predicted"/>
<evidence type="ECO:0000313" key="1">
    <source>
        <dbReference type="EMBL" id="KAH9786962.1"/>
    </source>
</evidence>
<protein>
    <submittedName>
        <fullName evidence="1">DPPIV N domain-containing protein</fullName>
    </submittedName>
</protein>
<evidence type="ECO:0000313" key="2">
    <source>
        <dbReference type="Proteomes" id="UP000829398"/>
    </source>
</evidence>
<organism evidence="1 2">
    <name type="scientific">Citrus sinensis</name>
    <name type="common">Sweet orange</name>
    <name type="synonym">Citrus aurantium var. sinensis</name>
    <dbReference type="NCBI Taxonomy" id="2711"/>
    <lineage>
        <taxon>Eukaryota</taxon>
        <taxon>Viridiplantae</taxon>
        <taxon>Streptophyta</taxon>
        <taxon>Embryophyta</taxon>
        <taxon>Tracheophyta</taxon>
        <taxon>Spermatophyta</taxon>
        <taxon>Magnoliopsida</taxon>
        <taxon>eudicotyledons</taxon>
        <taxon>Gunneridae</taxon>
        <taxon>Pentapetalae</taxon>
        <taxon>rosids</taxon>
        <taxon>malvids</taxon>
        <taxon>Sapindales</taxon>
        <taxon>Rutaceae</taxon>
        <taxon>Aurantioideae</taxon>
        <taxon>Citrus</taxon>
    </lineage>
</organism>
<sequence length="700" mass="79371">MLRHYIRTTQVTDRVGLSLLHFRRLLKSHRTTTIFKPTVTEQSSVQMYMEPKGTIVFTTVGRPYYGFDVFSIKSPFVNAPKFHEHRLTDGTSINFNAQFVDGQDQTIAFISERSGSPRIYQTRPGSSKTELLPSIPCSLFHDRPVARNNKLFFISAHEQPDQIFKSWSALYSTDLKASKFTRLTPYGVVDYSPSVSYSGKFIAVASYESRPWPGEFHELNTDIVVFQESDPNKRVIVCERGGWPTWSGDSTIYFHRQADDGWWSIFRVSFPENLEFLGFPIAPTRVTPPGVHCFTPAAFHDGKRLAVATRRENRNFRHIEIYDLVSKEFYLVTETLNPNFHHYNPFVSANSEFIGYHRFRGESTEGQSTIPHLEPVASPVKELRMLRLNGSFPSFSPDGGLIVFNHDFELNAGIKIAKSDGSKRWTLIKDRTAFYNSWSPTEKHVIYTSTGPIFQSERATVQIARVSFQLDPSDDNNREEIPCDVKILTKEETGNNAFPSCSPDGKFLVFRSGRSGHKNLFVLDAVNGEFNGDIRQLTDGPWIDTMPSWSPKGDLIAFSSNRHNPDNVEAFSLYVIKPDGSGLRRIHVAGPEGSGDVDRERINHVCFSADGEWLLFTANLGAVMAEPVSWPNQFQPYGDLYVVKLDGSGLRRLTWNGYENGTPAWHPGNQLDLGKLRLEDDIGDKLRGQFDEPLWISCDF</sequence>
<name>A0ACB8MM14_CITSI</name>